<reference evidence="2" key="1">
    <citation type="journal article" date="2020" name="Genome Biol.">
        <title>Gamete binning: chromosome-level and haplotype-resolved genome assembly enabled by high-throughput single-cell sequencing of gamete genomes.</title>
        <authorList>
            <person name="Campoy J.A."/>
            <person name="Sun H."/>
            <person name="Goel M."/>
            <person name="Jiao W.-B."/>
            <person name="Folz-Donahue K."/>
            <person name="Wang N."/>
            <person name="Rubio M."/>
            <person name="Liu C."/>
            <person name="Kukat C."/>
            <person name="Ruiz D."/>
            <person name="Huettel B."/>
            <person name="Schneeberger K."/>
        </authorList>
    </citation>
    <scope>NUCLEOTIDE SEQUENCE [LARGE SCALE GENOMIC DNA]</scope>
    <source>
        <strain evidence="2">cv. Rojo Pasion</strain>
    </source>
</reference>
<dbReference type="AlphaFoldDB" id="A0A6J5WIW7"/>
<sequence length="168" mass="19261">MAFNCVVKLIWLKGSNATIAYKPSVIMQNETTSEVYCHYVREQVRPAGDSPIPGVTMNLVDRSLGPANSSSPNQNPDLWLCTFINFKASFQLGSSTRLDHLEGEYCAVQRRTSMYRKSRHPLMVTIPLAVKQKSCQRPRYRLQWICMFLPFPKSPFLRGKFKEVKEGR</sequence>
<accession>A0A6J5WIW7</accession>
<protein>
    <submittedName>
        <fullName evidence="1">Uncharacterized protein</fullName>
    </submittedName>
</protein>
<gene>
    <name evidence="1" type="ORF">ORAREDHAP_LOCUS14016</name>
</gene>
<name>A0A6J5WIW7_PRUAR</name>
<dbReference type="Proteomes" id="UP000507245">
    <property type="component" value="Unassembled WGS sequence"/>
</dbReference>
<evidence type="ECO:0000313" key="2">
    <source>
        <dbReference type="Proteomes" id="UP000507245"/>
    </source>
</evidence>
<organism evidence="1 2">
    <name type="scientific">Prunus armeniaca</name>
    <name type="common">Apricot</name>
    <name type="synonym">Armeniaca vulgaris</name>
    <dbReference type="NCBI Taxonomy" id="36596"/>
    <lineage>
        <taxon>Eukaryota</taxon>
        <taxon>Viridiplantae</taxon>
        <taxon>Streptophyta</taxon>
        <taxon>Embryophyta</taxon>
        <taxon>Tracheophyta</taxon>
        <taxon>Spermatophyta</taxon>
        <taxon>Magnoliopsida</taxon>
        <taxon>eudicotyledons</taxon>
        <taxon>Gunneridae</taxon>
        <taxon>Pentapetalae</taxon>
        <taxon>rosids</taxon>
        <taxon>fabids</taxon>
        <taxon>Rosales</taxon>
        <taxon>Rosaceae</taxon>
        <taxon>Amygdaloideae</taxon>
        <taxon>Amygdaleae</taxon>
        <taxon>Prunus</taxon>
    </lineage>
</organism>
<evidence type="ECO:0000313" key="1">
    <source>
        <dbReference type="EMBL" id="CAB4299552.1"/>
    </source>
</evidence>
<keyword evidence="2" id="KW-1185">Reference proteome</keyword>
<dbReference type="EMBL" id="CAEKKB010000002">
    <property type="protein sequence ID" value="CAB4299552.1"/>
    <property type="molecule type" value="Genomic_DNA"/>
</dbReference>
<proteinExistence type="predicted"/>